<sequence>ECPILSAEWCSRKDCLLLNGKNHSALLYLPGVDPHPLGVSQDVDLLAA</sequence>
<reference evidence="1 2" key="1">
    <citation type="journal article" date="2019" name="Sci. Rep.">
        <title>Orb-weaving spider Araneus ventricosus genome elucidates the spidroin gene catalogue.</title>
        <authorList>
            <person name="Kono N."/>
            <person name="Nakamura H."/>
            <person name="Ohtoshi R."/>
            <person name="Moran D.A.P."/>
            <person name="Shinohara A."/>
            <person name="Yoshida Y."/>
            <person name="Fujiwara M."/>
            <person name="Mori M."/>
            <person name="Tomita M."/>
            <person name="Arakawa K."/>
        </authorList>
    </citation>
    <scope>NUCLEOTIDE SEQUENCE [LARGE SCALE GENOMIC DNA]</scope>
</reference>
<gene>
    <name evidence="1" type="ORF">AVEN_53963_1</name>
</gene>
<comment type="caution">
    <text evidence="1">The sequence shown here is derived from an EMBL/GenBank/DDBJ whole genome shotgun (WGS) entry which is preliminary data.</text>
</comment>
<evidence type="ECO:0000313" key="1">
    <source>
        <dbReference type="EMBL" id="GBM40351.1"/>
    </source>
</evidence>
<dbReference type="OrthoDB" id="308690at2759"/>
<evidence type="ECO:0000313" key="2">
    <source>
        <dbReference type="Proteomes" id="UP000499080"/>
    </source>
</evidence>
<proteinExistence type="predicted"/>
<keyword evidence="2" id="KW-1185">Reference proteome</keyword>
<dbReference type="Proteomes" id="UP000499080">
    <property type="component" value="Unassembled WGS sequence"/>
</dbReference>
<name>A0A4Y2FGI0_ARAVE</name>
<dbReference type="AlphaFoldDB" id="A0A4Y2FGI0"/>
<dbReference type="EMBL" id="BGPR01095952">
    <property type="protein sequence ID" value="GBM40351.1"/>
    <property type="molecule type" value="Genomic_DNA"/>
</dbReference>
<feature type="non-terminal residue" evidence="1">
    <location>
        <position position="1"/>
    </location>
</feature>
<organism evidence="1 2">
    <name type="scientific">Araneus ventricosus</name>
    <name type="common">Orbweaver spider</name>
    <name type="synonym">Epeira ventricosa</name>
    <dbReference type="NCBI Taxonomy" id="182803"/>
    <lineage>
        <taxon>Eukaryota</taxon>
        <taxon>Metazoa</taxon>
        <taxon>Ecdysozoa</taxon>
        <taxon>Arthropoda</taxon>
        <taxon>Chelicerata</taxon>
        <taxon>Arachnida</taxon>
        <taxon>Araneae</taxon>
        <taxon>Araneomorphae</taxon>
        <taxon>Entelegynae</taxon>
        <taxon>Araneoidea</taxon>
        <taxon>Araneidae</taxon>
        <taxon>Araneus</taxon>
    </lineage>
</organism>
<accession>A0A4Y2FGI0</accession>
<protein>
    <submittedName>
        <fullName evidence="1">Uncharacterized protein</fullName>
    </submittedName>
</protein>